<sequence>MHRLGKKRHGQGKEQLKYNRCHCSKVMKPRTKLEKHAVALAGKLPSLTDAQRRYAISLFPQVGYYLKKGEVWCQCCGYIDTVSKPMLAVSLEMESHICPNCGKSLNLEHRHGRKANSEEKLYSVVQSFRGMMVVRTFDVLRDNVYGCDTRMYIHEVFQNWITDDGKEVITGKKYTRSPFHFSWDYDSKTDVKQHNGSASGYYEMNDVFDVTGNFLYPRASVTPLLRRNGWTGRLLKMARVSVVDTICQLLTNPLAETLVKTGQLSVFEYMLCKGNYEIPFRHALNICNRNRYIIEDASLWFDYLEALSYLNLDTHNAKYVCPSNLREAHDKMMERKRRVEVKRNAEKRRKEAAEWEKVYKEDKGKFFGVCFGDGEIMVTVISSVAEIAEEGAAMHHCVYDNGYYKRPDSLILSAKDTEGKRIETVELNLKTLKVEQSRAVCNGVSPYHNRIIGLVEKNINLIKQRMTA</sequence>
<proteinExistence type="predicted"/>
<accession>A0A412JFV0</accession>
<evidence type="ECO:0008006" key="3">
    <source>
        <dbReference type="Google" id="ProtNLM"/>
    </source>
</evidence>
<evidence type="ECO:0000313" key="2">
    <source>
        <dbReference type="Proteomes" id="UP000285283"/>
    </source>
</evidence>
<dbReference type="EMBL" id="QRVP01000023">
    <property type="protein sequence ID" value="RGS51276.1"/>
    <property type="molecule type" value="Genomic_DNA"/>
</dbReference>
<name>A0A412JFV0_BACUN</name>
<protein>
    <recommendedName>
        <fullName evidence="3">PcfJ-like protein</fullName>
    </recommendedName>
</protein>
<comment type="caution">
    <text evidence="1">The sequence shown here is derived from an EMBL/GenBank/DDBJ whole genome shotgun (WGS) entry which is preliminary data.</text>
</comment>
<dbReference type="Proteomes" id="UP000285283">
    <property type="component" value="Unassembled WGS sequence"/>
</dbReference>
<reference evidence="1 2" key="1">
    <citation type="submission" date="2018-08" db="EMBL/GenBank/DDBJ databases">
        <title>A genome reference for cultivated species of the human gut microbiota.</title>
        <authorList>
            <person name="Zou Y."/>
            <person name="Xue W."/>
            <person name="Luo G."/>
        </authorList>
    </citation>
    <scope>NUCLEOTIDE SEQUENCE [LARGE SCALE GENOMIC DNA]</scope>
    <source>
        <strain evidence="1 2">AF21-53</strain>
    </source>
</reference>
<dbReference type="AlphaFoldDB" id="A0A412JFV0"/>
<dbReference type="InterPro" id="IPR025586">
    <property type="entry name" value="PcfJ"/>
</dbReference>
<evidence type="ECO:0000313" key="1">
    <source>
        <dbReference type="EMBL" id="RGS51276.1"/>
    </source>
</evidence>
<organism evidence="1 2">
    <name type="scientific">Bacteroides uniformis</name>
    <dbReference type="NCBI Taxonomy" id="820"/>
    <lineage>
        <taxon>Bacteria</taxon>
        <taxon>Pseudomonadati</taxon>
        <taxon>Bacteroidota</taxon>
        <taxon>Bacteroidia</taxon>
        <taxon>Bacteroidales</taxon>
        <taxon>Bacteroidaceae</taxon>
        <taxon>Bacteroides</taxon>
    </lineage>
</organism>
<dbReference type="Pfam" id="PF14284">
    <property type="entry name" value="PcfJ"/>
    <property type="match status" value="1"/>
</dbReference>
<gene>
    <name evidence="1" type="ORF">DWX87_17930</name>
</gene>